<evidence type="ECO:0000256" key="2">
    <source>
        <dbReference type="ARBA" id="ARBA00012438"/>
    </source>
</evidence>
<dbReference type="AlphaFoldDB" id="A0A1M5I2N7"/>
<dbReference type="InterPro" id="IPR005467">
    <property type="entry name" value="His_kinase_dom"/>
</dbReference>
<keyword evidence="8" id="KW-1185">Reference proteome</keyword>
<evidence type="ECO:0000259" key="6">
    <source>
        <dbReference type="PROSITE" id="PS50109"/>
    </source>
</evidence>
<comment type="catalytic activity">
    <reaction evidence="1">
        <text>ATP + protein L-histidine = ADP + protein N-phospho-L-histidine.</text>
        <dbReference type="EC" id="2.7.13.3"/>
    </reaction>
</comment>
<gene>
    <name evidence="7" type="ORF">SAMN02745206_03495</name>
</gene>
<keyword evidence="5 7" id="KW-0418">Kinase</keyword>
<evidence type="ECO:0000256" key="4">
    <source>
        <dbReference type="ARBA" id="ARBA00022679"/>
    </source>
</evidence>
<dbReference type="CDD" id="cd00082">
    <property type="entry name" value="HisKA"/>
    <property type="match status" value="1"/>
</dbReference>
<dbReference type="PANTHER" id="PTHR42878">
    <property type="entry name" value="TWO-COMPONENT HISTIDINE KINASE"/>
    <property type="match status" value="1"/>
</dbReference>
<dbReference type="InterPro" id="IPR004358">
    <property type="entry name" value="Sig_transdc_His_kin-like_C"/>
</dbReference>
<dbReference type="Pfam" id="PF02518">
    <property type="entry name" value="HATPase_c"/>
    <property type="match status" value="1"/>
</dbReference>
<dbReference type="InterPro" id="IPR003661">
    <property type="entry name" value="HisK_dim/P_dom"/>
</dbReference>
<dbReference type="EC" id="2.7.13.3" evidence="2"/>
<dbReference type="Pfam" id="PF00512">
    <property type="entry name" value="HisKA"/>
    <property type="match status" value="1"/>
</dbReference>
<feature type="domain" description="Histidine kinase" evidence="6">
    <location>
        <begin position="158"/>
        <end position="374"/>
    </location>
</feature>
<accession>A0A1M5I2N7</accession>
<keyword evidence="4" id="KW-0808">Transferase</keyword>
<dbReference type="InterPro" id="IPR003594">
    <property type="entry name" value="HATPase_dom"/>
</dbReference>
<dbReference type="EMBL" id="FQVB01000051">
    <property type="protein sequence ID" value="SHG22501.1"/>
    <property type="molecule type" value="Genomic_DNA"/>
</dbReference>
<keyword evidence="3" id="KW-0597">Phosphoprotein</keyword>
<dbReference type="PANTHER" id="PTHR42878:SF15">
    <property type="entry name" value="BACTERIOPHYTOCHROME"/>
    <property type="match status" value="1"/>
</dbReference>
<dbReference type="PRINTS" id="PR00344">
    <property type="entry name" value="BCTRLSENSOR"/>
</dbReference>
<dbReference type="GO" id="GO:0000155">
    <property type="term" value="F:phosphorelay sensor kinase activity"/>
    <property type="evidence" value="ECO:0007669"/>
    <property type="project" value="InterPro"/>
</dbReference>
<dbReference type="SUPFAM" id="SSF47384">
    <property type="entry name" value="Homodimeric domain of signal transducing histidine kinase"/>
    <property type="match status" value="1"/>
</dbReference>
<dbReference type="RefSeq" id="WP_073041799.1">
    <property type="nucleotide sequence ID" value="NZ_FQVB01000051.1"/>
</dbReference>
<name>A0A1M5I2N7_9BACT</name>
<dbReference type="Gene3D" id="1.10.287.130">
    <property type="match status" value="1"/>
</dbReference>
<proteinExistence type="predicted"/>
<evidence type="ECO:0000313" key="7">
    <source>
        <dbReference type="EMBL" id="SHG22501.1"/>
    </source>
</evidence>
<dbReference type="SMART" id="SM00387">
    <property type="entry name" value="HATPase_c"/>
    <property type="match status" value="1"/>
</dbReference>
<dbReference type="GO" id="GO:0007234">
    <property type="term" value="P:osmosensory signaling via phosphorelay pathway"/>
    <property type="evidence" value="ECO:0007669"/>
    <property type="project" value="TreeGrafter"/>
</dbReference>
<evidence type="ECO:0000256" key="3">
    <source>
        <dbReference type="ARBA" id="ARBA00022553"/>
    </source>
</evidence>
<dbReference type="STRING" id="1121391.SAMN02745206_03495"/>
<evidence type="ECO:0000256" key="1">
    <source>
        <dbReference type="ARBA" id="ARBA00000085"/>
    </source>
</evidence>
<dbReference type="PROSITE" id="PS50109">
    <property type="entry name" value="HIS_KIN"/>
    <property type="match status" value="1"/>
</dbReference>
<dbReference type="GO" id="GO:0000156">
    <property type="term" value="F:phosphorelay response regulator activity"/>
    <property type="evidence" value="ECO:0007669"/>
    <property type="project" value="TreeGrafter"/>
</dbReference>
<sequence length="382" mass="42317">MNPDGFQTVLLLLGHRENRRLLVKELAAFRRCFEPGSWEFLLAGDSEEPPLVLLEGVQNLAAPVDLIVADGPGLAEARQAVLDRKAAEQPRLLPVLLIASKADLGLASSQLWKVVDELLFAPVRRLELQARLAVLLRARSLSVHMERRNQDLKAFVYMMAHDLRAPARAVEGLAEALVEDFGTNLGGGLEYVTRMRDAASEMGRLMDAALDFVKLESRAPILAPVDPEAAARRVLRRLRPQIDQSQARVSLQEGPWPKVLGVEEFLVSVLHNLVGNALKYVPPNVPPRVEIGWEETPSILTRLYVRDRGIGIPAEKREAIFSPFRRLHSREEYEGLGLGLTAAQRMVHLMHGRLSVQSEPGVGSTFFVELVRCDDAEIPVGG</sequence>
<protein>
    <recommendedName>
        <fullName evidence="2">histidine kinase</fullName>
        <ecNumber evidence="2">2.7.13.3</ecNumber>
    </recommendedName>
</protein>
<dbReference type="GO" id="GO:0030295">
    <property type="term" value="F:protein kinase activator activity"/>
    <property type="evidence" value="ECO:0007669"/>
    <property type="project" value="TreeGrafter"/>
</dbReference>
<organism evidence="7 8">
    <name type="scientific">Desulfacinum infernum DSM 9756</name>
    <dbReference type="NCBI Taxonomy" id="1121391"/>
    <lineage>
        <taxon>Bacteria</taxon>
        <taxon>Pseudomonadati</taxon>
        <taxon>Thermodesulfobacteriota</taxon>
        <taxon>Syntrophobacteria</taxon>
        <taxon>Syntrophobacterales</taxon>
        <taxon>Syntrophobacteraceae</taxon>
        <taxon>Desulfacinum</taxon>
    </lineage>
</organism>
<dbReference type="SUPFAM" id="SSF55874">
    <property type="entry name" value="ATPase domain of HSP90 chaperone/DNA topoisomerase II/histidine kinase"/>
    <property type="match status" value="1"/>
</dbReference>
<dbReference type="InterPro" id="IPR036097">
    <property type="entry name" value="HisK_dim/P_sf"/>
</dbReference>
<dbReference type="InterPro" id="IPR050351">
    <property type="entry name" value="BphY/WalK/GraS-like"/>
</dbReference>
<evidence type="ECO:0000256" key="5">
    <source>
        <dbReference type="ARBA" id="ARBA00022777"/>
    </source>
</evidence>
<dbReference type="OrthoDB" id="5524356at2"/>
<reference evidence="8" key="1">
    <citation type="submission" date="2016-11" db="EMBL/GenBank/DDBJ databases">
        <authorList>
            <person name="Varghese N."/>
            <person name="Submissions S."/>
        </authorList>
    </citation>
    <scope>NUCLEOTIDE SEQUENCE [LARGE SCALE GENOMIC DNA]</scope>
    <source>
        <strain evidence="8">DSM 9756</strain>
    </source>
</reference>
<dbReference type="Proteomes" id="UP000184076">
    <property type="component" value="Unassembled WGS sequence"/>
</dbReference>
<dbReference type="Gene3D" id="3.30.565.10">
    <property type="entry name" value="Histidine kinase-like ATPase, C-terminal domain"/>
    <property type="match status" value="1"/>
</dbReference>
<evidence type="ECO:0000313" key="8">
    <source>
        <dbReference type="Proteomes" id="UP000184076"/>
    </source>
</evidence>
<dbReference type="SMART" id="SM00388">
    <property type="entry name" value="HisKA"/>
    <property type="match status" value="1"/>
</dbReference>
<dbReference type="InterPro" id="IPR036890">
    <property type="entry name" value="HATPase_C_sf"/>
</dbReference>